<keyword evidence="3" id="KW-1185">Reference proteome</keyword>
<organism evidence="2 3">
    <name type="scientific">Methylophilus medardicus</name>
    <dbReference type="NCBI Taxonomy" id="2588534"/>
    <lineage>
        <taxon>Bacteria</taxon>
        <taxon>Pseudomonadati</taxon>
        <taxon>Pseudomonadota</taxon>
        <taxon>Betaproteobacteria</taxon>
        <taxon>Nitrosomonadales</taxon>
        <taxon>Methylophilaceae</taxon>
        <taxon>Methylophilus</taxon>
    </lineage>
</organism>
<proteinExistence type="predicted"/>
<dbReference type="InterPro" id="IPR018895">
    <property type="entry name" value="DUF2474"/>
</dbReference>
<dbReference type="Pfam" id="PF10617">
    <property type="entry name" value="DUF2474"/>
    <property type="match status" value="1"/>
</dbReference>
<name>A0A5B8CRZ1_9PROT</name>
<gene>
    <name evidence="2" type="ORF">FIU01_05045</name>
</gene>
<dbReference type="EMBL" id="CP040946">
    <property type="protein sequence ID" value="QDC43949.1"/>
    <property type="molecule type" value="Genomic_DNA"/>
</dbReference>
<evidence type="ECO:0000313" key="3">
    <source>
        <dbReference type="Proteomes" id="UP000311008"/>
    </source>
</evidence>
<dbReference type="KEGG" id="mmec:FIU01_05045"/>
<dbReference type="RefSeq" id="WP_140003290.1">
    <property type="nucleotide sequence ID" value="NZ_CP040946.1"/>
</dbReference>
<keyword evidence="1" id="KW-0812">Transmembrane</keyword>
<accession>A0A5B8CRZ1</accession>
<dbReference type="AlphaFoldDB" id="A0A5B8CRZ1"/>
<reference evidence="3" key="1">
    <citation type="journal article" date="2019" name="ISME J.">
        <title>Evolution in action: habitat transition from sediment to the pelagial leads to genome streamlining in Methylophilaceae.</title>
        <authorList>
            <person name="Salcher M."/>
            <person name="Schaefle D."/>
            <person name="Kaspar M."/>
            <person name="Neuenschwander S.M."/>
            <person name="Ghai R."/>
        </authorList>
    </citation>
    <scope>NUCLEOTIDE SEQUENCE [LARGE SCALE GENOMIC DNA]</scope>
    <source>
        <strain evidence="3">MMS-M-51</strain>
    </source>
</reference>
<evidence type="ECO:0000256" key="1">
    <source>
        <dbReference type="SAM" id="Phobius"/>
    </source>
</evidence>
<sequence length="45" mass="4984">MNKNTSPWYKKIGWLILIWCASIAALAVVSLLLRAAMRLAGLQTP</sequence>
<keyword evidence="1" id="KW-0472">Membrane</keyword>
<dbReference type="Proteomes" id="UP000311008">
    <property type="component" value="Chromosome"/>
</dbReference>
<feature type="transmembrane region" description="Helical" evidence="1">
    <location>
        <begin position="12"/>
        <end position="33"/>
    </location>
</feature>
<evidence type="ECO:0000313" key="2">
    <source>
        <dbReference type="EMBL" id="QDC43949.1"/>
    </source>
</evidence>
<protein>
    <submittedName>
        <fullName evidence="2">DUF2474 domain-containing protein</fullName>
    </submittedName>
</protein>
<keyword evidence="1" id="KW-1133">Transmembrane helix</keyword>